<dbReference type="RefSeq" id="WP_054783014.1">
    <property type="nucleotide sequence ID" value="NZ_FPBD01000003.1"/>
</dbReference>
<feature type="compositionally biased region" description="Basic and acidic residues" evidence="1">
    <location>
        <begin position="103"/>
        <end position="116"/>
    </location>
</feature>
<evidence type="ECO:0000313" key="3">
    <source>
        <dbReference type="Proteomes" id="UP000183371"/>
    </source>
</evidence>
<sequence length="878" mass="96788">MGRSPIHSKVSQPQINPDQQGATPKKTTSSHKGHKLGHAEPKNVHRLLDQLDELNGTSTKHSRPAKAGARDPQLRPLAYHKHHKPESEPTHPTDGMSRAQKKARYEGYRLPQEKLTGHGTTSAQTGAKPTPTRAESPLATHTRTLDQMTSDPDLSEYVIVEASQPESNGTSAVTGPSQISTPPQQKAAEQPFAPQPRSEPLEVKPHPAMLAMQELDLTVSPELEAQFNAYQEKKTAFINDPTGTAHEGPEAAAWQRRIRGLLGMEQDKADTFLRMQFRSGLDNDARALAKQIFEDAAHDPRFLAFLKIAALAAPEDLSSNHKELLVFLSQNLKALNKDVVGDANALIRQNAFSKGVIEAVQSARSNAVTEQDVQYLDKMEKEAIAFRLATSEQMAQALNASNDALAAMSFGDAIFASTASLSHENGRAQYALASLQEVASHLTEQHLAKHNSIRKAEAWIAKQPWASLISVSIRKDGGYYDIDTNLRHDPAARTVGNSTFYDNTDVGPQEGLTKSALRDKPQLVLNGLRSKEMMEALKLTPTGEEGVDDLEIVEKPSDLALAWGSTLVAAQQRGDDISKMLPDYFVLKQVRYHKIEGFLIENDMLEPAWVVEYKPASHTLSEISRMRGLPQAAAKNLAALTINMNELKASQTEQTGKLTEMRERLDTFLSTKGNGLLMSFGKAHFALDKLMEHVRDEVHARIGKSGGSLSKIQKWVSEQPWAALFDVSVTRPEGGKKSEYLISVKQKTDPEPAKPTATTIAVEDPETEATVQQPHDEFPGLTGSLRALLLPENRGKLILKPTGETSLGKEIVEKPSKLARTWGELLAKDRDAQEELPDFLELREVQYHSETKNIFRKGHLKTCWVLEFKPDALNAGKS</sequence>
<feature type="compositionally biased region" description="Polar residues" evidence="1">
    <location>
        <begin position="118"/>
        <end position="127"/>
    </location>
</feature>
<name>A0A1I7B8V6_9HYPH</name>
<dbReference type="EMBL" id="FPBD01000003">
    <property type="protein sequence ID" value="SFT83619.1"/>
    <property type="molecule type" value="Genomic_DNA"/>
</dbReference>
<dbReference type="AlphaFoldDB" id="A0A1I7B8V6"/>
<protein>
    <submittedName>
        <fullName evidence="2">Uncharacterized protein</fullName>
    </submittedName>
</protein>
<accession>A0A1I7B8V6</accession>
<evidence type="ECO:0000313" key="2">
    <source>
        <dbReference type="EMBL" id="SFT83619.1"/>
    </source>
</evidence>
<keyword evidence="3" id="KW-1185">Reference proteome</keyword>
<feature type="compositionally biased region" description="Polar residues" evidence="1">
    <location>
        <begin position="9"/>
        <end position="27"/>
    </location>
</feature>
<dbReference type="Proteomes" id="UP000183371">
    <property type="component" value="Unassembled WGS sequence"/>
</dbReference>
<proteinExistence type="predicted"/>
<feature type="compositionally biased region" description="Polar residues" evidence="1">
    <location>
        <begin position="164"/>
        <end position="184"/>
    </location>
</feature>
<evidence type="ECO:0000256" key="1">
    <source>
        <dbReference type="SAM" id="MobiDB-lite"/>
    </source>
</evidence>
<reference evidence="3" key="1">
    <citation type="submission" date="2016-10" db="EMBL/GenBank/DDBJ databases">
        <authorList>
            <person name="Varghese N."/>
            <person name="Submissions S."/>
        </authorList>
    </citation>
    <scope>NUCLEOTIDE SEQUENCE [LARGE SCALE GENOMIC DNA]</scope>
    <source>
        <strain evidence="3">DSM 17465</strain>
    </source>
</reference>
<organism evidence="2 3">
    <name type="scientific">Pseudovibrio denitrificans</name>
    <dbReference type="NCBI Taxonomy" id="258256"/>
    <lineage>
        <taxon>Bacteria</taxon>
        <taxon>Pseudomonadati</taxon>
        <taxon>Pseudomonadota</taxon>
        <taxon>Alphaproteobacteria</taxon>
        <taxon>Hyphomicrobiales</taxon>
        <taxon>Stappiaceae</taxon>
        <taxon>Pseudovibrio</taxon>
    </lineage>
</organism>
<feature type="region of interest" description="Disordered" evidence="1">
    <location>
        <begin position="1"/>
        <end position="200"/>
    </location>
</feature>
<gene>
    <name evidence="2" type="ORF">SAMN05444141_103771</name>
</gene>
<feature type="compositionally biased region" description="Basic and acidic residues" evidence="1">
    <location>
        <begin position="37"/>
        <end position="49"/>
    </location>
</feature>
<feature type="compositionally biased region" description="Polar residues" evidence="1">
    <location>
        <begin position="139"/>
        <end position="152"/>
    </location>
</feature>